<evidence type="ECO:0000259" key="2">
    <source>
        <dbReference type="Pfam" id="PF19078"/>
    </source>
</evidence>
<organism evidence="3 4">
    <name type="scientific">Phytophthora megakarya</name>
    <dbReference type="NCBI Taxonomy" id="4795"/>
    <lineage>
        <taxon>Eukaryota</taxon>
        <taxon>Sar</taxon>
        <taxon>Stramenopiles</taxon>
        <taxon>Oomycota</taxon>
        <taxon>Peronosporomycetes</taxon>
        <taxon>Peronosporales</taxon>
        <taxon>Peronosporaceae</taxon>
        <taxon>Phytophthora</taxon>
    </lineage>
</organism>
<feature type="domain" description="Bacterial Ig-like" evidence="2">
    <location>
        <begin position="43"/>
        <end position="80"/>
    </location>
</feature>
<dbReference type="OrthoDB" id="194358at2759"/>
<evidence type="ECO:0000256" key="1">
    <source>
        <dbReference type="PROSITE-ProRule" id="PRU00023"/>
    </source>
</evidence>
<accession>A0A225VPP4</accession>
<dbReference type="PROSITE" id="PS50297">
    <property type="entry name" value="ANK_REP_REGION"/>
    <property type="match status" value="1"/>
</dbReference>
<protein>
    <recommendedName>
        <fullName evidence="2">Bacterial Ig-like domain-containing protein</fullName>
    </recommendedName>
</protein>
<evidence type="ECO:0000313" key="3">
    <source>
        <dbReference type="EMBL" id="OWZ07322.1"/>
    </source>
</evidence>
<name>A0A225VPP4_9STRA</name>
<comment type="caution">
    <text evidence="3">The sequence shown here is derived from an EMBL/GenBank/DDBJ whole genome shotgun (WGS) entry which is preliminary data.</text>
</comment>
<gene>
    <name evidence="3" type="ORF">PHMEG_00020297</name>
</gene>
<dbReference type="Gene3D" id="1.25.40.20">
    <property type="entry name" value="Ankyrin repeat-containing domain"/>
    <property type="match status" value="1"/>
</dbReference>
<dbReference type="InterPro" id="IPR036770">
    <property type="entry name" value="Ankyrin_rpt-contain_sf"/>
</dbReference>
<reference evidence="4" key="1">
    <citation type="submission" date="2017-03" db="EMBL/GenBank/DDBJ databases">
        <title>Phytopthora megakarya and P. palmivora, two closely related causual agents of cacao black pod achieved similar genome size and gene model numbers by different mechanisms.</title>
        <authorList>
            <person name="Ali S."/>
            <person name="Shao J."/>
            <person name="Larry D.J."/>
            <person name="Kronmiller B."/>
            <person name="Shen D."/>
            <person name="Strem M.D."/>
            <person name="Melnick R.L."/>
            <person name="Guiltinan M.J."/>
            <person name="Tyler B.M."/>
            <person name="Meinhardt L.W."/>
            <person name="Bailey B.A."/>
        </authorList>
    </citation>
    <scope>NUCLEOTIDE SEQUENCE [LARGE SCALE GENOMIC DNA]</scope>
    <source>
        <strain evidence="4">zdho120</strain>
    </source>
</reference>
<dbReference type="Pfam" id="PF19078">
    <property type="entry name" value="Big_12"/>
    <property type="match status" value="1"/>
</dbReference>
<feature type="repeat" description="ANK" evidence="1">
    <location>
        <begin position="1"/>
        <end position="31"/>
    </location>
</feature>
<proteinExistence type="predicted"/>
<dbReference type="PROSITE" id="PS50088">
    <property type="entry name" value="ANK_REPEAT"/>
    <property type="match status" value="1"/>
</dbReference>
<evidence type="ECO:0000313" key="4">
    <source>
        <dbReference type="Proteomes" id="UP000198211"/>
    </source>
</evidence>
<keyword evidence="4" id="KW-1185">Reference proteome</keyword>
<dbReference type="AlphaFoldDB" id="A0A225VPP4"/>
<dbReference type="SUPFAM" id="SSF48403">
    <property type="entry name" value="Ankyrin repeat"/>
    <property type="match status" value="1"/>
</dbReference>
<dbReference type="EMBL" id="NBNE01003585">
    <property type="protein sequence ID" value="OWZ07322.1"/>
    <property type="molecule type" value="Genomic_DNA"/>
</dbReference>
<dbReference type="Proteomes" id="UP000198211">
    <property type="component" value="Unassembled WGS sequence"/>
</dbReference>
<dbReference type="InterPro" id="IPR002110">
    <property type="entry name" value="Ankyrin_rpt"/>
</dbReference>
<feature type="non-terminal residue" evidence="3">
    <location>
        <position position="1"/>
    </location>
</feature>
<sequence length="117" mass="12833">RTALHVASFFGRHKVVKLLLRHGADKDLLRDGVRPLDMATTDAAQFRLQIHFSEAVDEFTAEDVTVSNGDVTRFSMLRRDLYLVTVKLHGSSSVEVAAGAARAGGRCNAQSRPFHLG</sequence>
<keyword evidence="1" id="KW-0040">ANK repeat</keyword>
<dbReference type="Pfam" id="PF00023">
    <property type="entry name" value="Ank"/>
    <property type="match status" value="1"/>
</dbReference>
<dbReference type="InterPro" id="IPR044048">
    <property type="entry name" value="Big_12"/>
</dbReference>